<reference evidence="3" key="1">
    <citation type="submission" date="2021-04" db="EMBL/GenBank/DDBJ databases">
        <title>Phylogenetic analysis of Acidobacteriaceae.</title>
        <authorList>
            <person name="Qiu L."/>
            <person name="Zhang Q."/>
        </authorList>
    </citation>
    <scope>NUCLEOTIDE SEQUENCE</scope>
    <source>
        <strain evidence="3">DSM 25168</strain>
    </source>
</reference>
<sequence length="128" mass="15055">MNMKWFSIAALTVSLAAPAGMITAKAHAAPAPAQSGYYQDRPWDQPPEDYRDVQRQGFHDGIEAARNDWARHSHKDADDHERFRHPPVDRQYTSDYRESFKHGYSEAMHHMQNERHDMDRDHDHDRPY</sequence>
<feature type="region of interest" description="Disordered" evidence="1">
    <location>
        <begin position="68"/>
        <end position="128"/>
    </location>
</feature>
<dbReference type="AlphaFoldDB" id="A0A9J7BRS0"/>
<evidence type="ECO:0000313" key="4">
    <source>
        <dbReference type="Proteomes" id="UP001059380"/>
    </source>
</evidence>
<keyword evidence="4" id="KW-1185">Reference proteome</keyword>
<evidence type="ECO:0000313" key="3">
    <source>
        <dbReference type="EMBL" id="UWZ85588.1"/>
    </source>
</evidence>
<evidence type="ECO:0000256" key="2">
    <source>
        <dbReference type="SAM" id="SignalP"/>
    </source>
</evidence>
<proteinExistence type="predicted"/>
<organism evidence="3 4">
    <name type="scientific">Occallatibacter riparius</name>
    <dbReference type="NCBI Taxonomy" id="1002689"/>
    <lineage>
        <taxon>Bacteria</taxon>
        <taxon>Pseudomonadati</taxon>
        <taxon>Acidobacteriota</taxon>
        <taxon>Terriglobia</taxon>
        <taxon>Terriglobales</taxon>
        <taxon>Acidobacteriaceae</taxon>
        <taxon>Occallatibacter</taxon>
    </lineage>
</organism>
<feature type="region of interest" description="Disordered" evidence="1">
    <location>
        <begin position="30"/>
        <end position="52"/>
    </location>
</feature>
<name>A0A9J7BRS0_9BACT</name>
<evidence type="ECO:0008006" key="5">
    <source>
        <dbReference type="Google" id="ProtNLM"/>
    </source>
</evidence>
<dbReference type="RefSeq" id="WP_260795156.1">
    <property type="nucleotide sequence ID" value="NZ_CP093313.1"/>
</dbReference>
<dbReference type="EMBL" id="CP093313">
    <property type="protein sequence ID" value="UWZ85588.1"/>
    <property type="molecule type" value="Genomic_DNA"/>
</dbReference>
<dbReference type="Proteomes" id="UP001059380">
    <property type="component" value="Chromosome"/>
</dbReference>
<feature type="compositionally biased region" description="Basic and acidic residues" evidence="1">
    <location>
        <begin position="95"/>
        <end position="128"/>
    </location>
</feature>
<evidence type="ECO:0000256" key="1">
    <source>
        <dbReference type="SAM" id="MobiDB-lite"/>
    </source>
</evidence>
<accession>A0A9J7BRS0</accession>
<gene>
    <name evidence="3" type="ORF">MOP44_06500</name>
</gene>
<dbReference type="KEGG" id="orp:MOP44_06500"/>
<feature type="chain" id="PRO_5039934004" description="Lipoprotein" evidence="2">
    <location>
        <begin position="29"/>
        <end position="128"/>
    </location>
</feature>
<feature type="compositionally biased region" description="Basic and acidic residues" evidence="1">
    <location>
        <begin position="68"/>
        <end position="88"/>
    </location>
</feature>
<protein>
    <recommendedName>
        <fullName evidence="5">Lipoprotein</fullName>
    </recommendedName>
</protein>
<feature type="signal peptide" evidence="2">
    <location>
        <begin position="1"/>
        <end position="28"/>
    </location>
</feature>
<keyword evidence="2" id="KW-0732">Signal</keyword>